<evidence type="ECO:0000256" key="5">
    <source>
        <dbReference type="ARBA" id="ARBA00022840"/>
    </source>
</evidence>
<dbReference type="Pfam" id="PF00364">
    <property type="entry name" value="Biotin_lipoyl"/>
    <property type="match status" value="1"/>
</dbReference>
<dbReference type="PROSITE" id="PS00867">
    <property type="entry name" value="CPSASE_2"/>
    <property type="match status" value="1"/>
</dbReference>
<evidence type="ECO:0000313" key="13">
    <source>
        <dbReference type="Proteomes" id="UP000011863"/>
    </source>
</evidence>
<dbReference type="PANTHER" id="PTHR18866">
    <property type="entry name" value="CARBOXYLASE:PYRUVATE/ACETYL-COA/PROPIONYL-COA CARBOXYLASE"/>
    <property type="match status" value="1"/>
</dbReference>
<evidence type="ECO:0000256" key="3">
    <source>
        <dbReference type="ARBA" id="ARBA00022598"/>
    </source>
</evidence>
<dbReference type="InterPro" id="IPR050856">
    <property type="entry name" value="Biotin_carboxylase_complex"/>
</dbReference>
<protein>
    <recommendedName>
        <fullName evidence="2">biotin carboxylase</fullName>
        <ecNumber evidence="2">6.3.4.14</ecNumber>
    </recommendedName>
</protein>
<dbReference type="Gene3D" id="2.40.50.100">
    <property type="match status" value="1"/>
</dbReference>
<dbReference type="FunFam" id="3.40.50.20:FF:000010">
    <property type="entry name" value="Propionyl-CoA carboxylase subunit alpha"/>
    <property type="match status" value="1"/>
</dbReference>
<dbReference type="SUPFAM" id="SSF51230">
    <property type="entry name" value="Single hybrid motif"/>
    <property type="match status" value="1"/>
</dbReference>
<dbReference type="CDD" id="cd06850">
    <property type="entry name" value="biotinyl_domain"/>
    <property type="match status" value="1"/>
</dbReference>
<evidence type="ECO:0000259" key="11">
    <source>
        <dbReference type="PROSITE" id="PS50979"/>
    </source>
</evidence>
<evidence type="ECO:0000256" key="7">
    <source>
        <dbReference type="ARBA" id="ARBA00048501"/>
    </source>
</evidence>
<evidence type="ECO:0000259" key="10">
    <source>
        <dbReference type="PROSITE" id="PS50975"/>
    </source>
</evidence>
<dbReference type="EC" id="6.3.4.14" evidence="2"/>
<name>A0A6C7E7U5_ILUCY</name>
<dbReference type="AlphaFoldDB" id="A0A6C7E7U5"/>
<evidence type="ECO:0000256" key="1">
    <source>
        <dbReference type="ARBA" id="ARBA00001953"/>
    </source>
</evidence>
<sequence length="690" mass="72562">MSFVSTPAGTLSRRITSLLIANRGEIAVRIAKTAHALGISTVGVYSEPDADAMHVDAVDVAVALGGATPAESYLRADAIIEIALAHGCQAVHPGYGFLAENADVAQRVADAGLIWVGPTPDQINLLGDKIAAKKAAIAAGVPTAPIIEITDGQLPSDVPMPALVKAAAGGGGRGMRIVRTPDELADAVAGGSREAEASFGDGTVFVEPYIERARHVEVQIIGDMHGNVIHLGERECSIQRRNQKIIEESPSAGITPETRTALCDGAVALAKSVGYHGAGTVEFLVGEDGGVDQINFLEVNTRLQVEHPVTEAVTGVDLVELQLRVAAGEELPISQEFVAARGHAIEVRIVAEDPAAGWLPSTGEITSFDLGGDEADLVRVDTGFRAGAVVSPDYDSMLAKVIAHAPTRAGAAAKLRRALRRSEVTGVTTNIPALVEILGERDYLNAKTPTAYLDEHPDVVTASGPTGDDRLALLLAAVFATERADRAADAVTGFAPSGWRNLRTQGQRQVWRAIDSDVDEPVEFTVCLDAADVLIGPWPTPTDDGTLSADERRRVAVRLLHVEPDRIAIEIDGVRRSVDVISTDDDAVRTRSSAGSIVWQQAPRFVDHDAEVSGGGPISPLPGTVIAVNVEAGQTVDAGEVLMVVEAMKMEHKITAPRPSTVTEVHFDVGGRVDQGTLLVSLAPIESTDD</sequence>
<dbReference type="Gene3D" id="3.30.470.20">
    <property type="entry name" value="ATP-grasp fold, B domain"/>
    <property type="match status" value="1"/>
</dbReference>
<dbReference type="SUPFAM" id="SSF56059">
    <property type="entry name" value="Glutathione synthetase ATP-binding domain-like"/>
    <property type="match status" value="1"/>
</dbReference>
<dbReference type="PROSITE" id="PS50975">
    <property type="entry name" value="ATP_GRASP"/>
    <property type="match status" value="1"/>
</dbReference>
<evidence type="ECO:0000256" key="8">
    <source>
        <dbReference type="PROSITE-ProRule" id="PRU00409"/>
    </source>
</evidence>
<dbReference type="PANTHER" id="PTHR18866:SF33">
    <property type="entry name" value="METHYLCROTONOYL-COA CARBOXYLASE SUBUNIT ALPHA, MITOCHONDRIAL-RELATED"/>
    <property type="match status" value="1"/>
</dbReference>
<dbReference type="SUPFAM" id="SSF51246">
    <property type="entry name" value="Rudiment single hybrid motif"/>
    <property type="match status" value="1"/>
</dbReference>
<evidence type="ECO:0000313" key="12">
    <source>
        <dbReference type="EMBL" id="BAN02551.1"/>
    </source>
</evidence>
<dbReference type="GO" id="GO:0004075">
    <property type="term" value="F:biotin carboxylase activity"/>
    <property type="evidence" value="ECO:0007669"/>
    <property type="project" value="UniProtKB-EC"/>
</dbReference>
<feature type="domain" description="ATP-grasp" evidence="10">
    <location>
        <begin position="133"/>
        <end position="327"/>
    </location>
</feature>
<evidence type="ECO:0000256" key="2">
    <source>
        <dbReference type="ARBA" id="ARBA00013263"/>
    </source>
</evidence>
<dbReference type="InterPro" id="IPR000089">
    <property type="entry name" value="Biotin_lipoyl"/>
</dbReference>
<proteinExistence type="predicted"/>
<reference evidence="12 13" key="1">
    <citation type="journal article" date="2013" name="Int. J. Syst. Evol. Microbiol.">
        <title>Ilumatobacter nonamiense sp. nov. and Ilumatobacter coccineum sp. nov., isolated from seashore sand.</title>
        <authorList>
            <person name="Matsumoto A."/>
            <person name="Kasai H."/>
            <person name="Matsuo Y."/>
            <person name="Shizuri Y."/>
            <person name="Ichikawa N."/>
            <person name="Fujita N."/>
            <person name="Omura S."/>
            <person name="Takahashi Y."/>
        </authorList>
    </citation>
    <scope>NUCLEOTIDE SEQUENCE [LARGE SCALE GENOMIC DNA]</scope>
    <source>
        <strain evidence="13">NBRC 103263 / KCTC 29153 / YM16-304</strain>
    </source>
</reference>
<dbReference type="InterPro" id="IPR011761">
    <property type="entry name" value="ATP-grasp"/>
</dbReference>
<gene>
    <name evidence="12" type="primary">accA</name>
    <name evidence="12" type="ORF">YM304_22370</name>
</gene>
<dbReference type="GO" id="GO:0046872">
    <property type="term" value="F:metal ion binding"/>
    <property type="evidence" value="ECO:0007669"/>
    <property type="project" value="InterPro"/>
</dbReference>
<dbReference type="Proteomes" id="UP000011863">
    <property type="component" value="Chromosome"/>
</dbReference>
<dbReference type="InterPro" id="IPR001882">
    <property type="entry name" value="Biotin_BS"/>
</dbReference>
<dbReference type="PROSITE" id="PS50979">
    <property type="entry name" value="BC"/>
    <property type="match status" value="1"/>
</dbReference>
<dbReference type="InterPro" id="IPR011764">
    <property type="entry name" value="Biotin_carboxylation_dom"/>
</dbReference>
<dbReference type="Pfam" id="PF02785">
    <property type="entry name" value="Biotin_carb_C"/>
    <property type="match status" value="1"/>
</dbReference>
<dbReference type="InterPro" id="IPR011053">
    <property type="entry name" value="Single_hybrid_motif"/>
</dbReference>
<feature type="domain" description="Biotin carboxylation" evidence="11">
    <location>
        <begin position="14"/>
        <end position="458"/>
    </location>
</feature>
<dbReference type="Pfam" id="PF00289">
    <property type="entry name" value="Biotin_carb_N"/>
    <property type="match status" value="1"/>
</dbReference>
<dbReference type="Pfam" id="PF02786">
    <property type="entry name" value="CPSase_L_D2"/>
    <property type="match status" value="1"/>
</dbReference>
<comment type="cofactor">
    <cofactor evidence="1">
        <name>biotin</name>
        <dbReference type="ChEBI" id="CHEBI:57586"/>
    </cofactor>
</comment>
<dbReference type="InterPro" id="IPR005482">
    <property type="entry name" value="Biotin_COase_C"/>
</dbReference>
<keyword evidence="6" id="KW-0092">Biotin</keyword>
<comment type="catalytic activity">
    <reaction evidence="7">
        <text>N(6)-biotinyl-L-lysyl-[protein] + hydrogencarbonate + ATP = N(6)-carboxybiotinyl-L-lysyl-[protein] + ADP + phosphate + H(+)</text>
        <dbReference type="Rhea" id="RHEA:13501"/>
        <dbReference type="Rhea" id="RHEA-COMP:10505"/>
        <dbReference type="Rhea" id="RHEA-COMP:10506"/>
        <dbReference type="ChEBI" id="CHEBI:15378"/>
        <dbReference type="ChEBI" id="CHEBI:17544"/>
        <dbReference type="ChEBI" id="CHEBI:30616"/>
        <dbReference type="ChEBI" id="CHEBI:43474"/>
        <dbReference type="ChEBI" id="CHEBI:83144"/>
        <dbReference type="ChEBI" id="CHEBI:83145"/>
        <dbReference type="ChEBI" id="CHEBI:456216"/>
        <dbReference type="EC" id="6.3.4.14"/>
    </reaction>
    <physiologicalReaction direction="left-to-right" evidence="7">
        <dbReference type="Rhea" id="RHEA:13502"/>
    </physiologicalReaction>
</comment>
<evidence type="ECO:0000259" key="9">
    <source>
        <dbReference type="PROSITE" id="PS50968"/>
    </source>
</evidence>
<accession>A0A6C7E7U5</accession>
<dbReference type="InterPro" id="IPR005479">
    <property type="entry name" value="CPAse_ATP-bd"/>
</dbReference>
<dbReference type="InterPro" id="IPR016185">
    <property type="entry name" value="PreATP-grasp_dom_sf"/>
</dbReference>
<keyword evidence="5 8" id="KW-0067">ATP-binding</keyword>
<dbReference type="GO" id="GO:0005524">
    <property type="term" value="F:ATP binding"/>
    <property type="evidence" value="ECO:0007669"/>
    <property type="project" value="UniProtKB-UniRule"/>
</dbReference>
<evidence type="ECO:0000256" key="4">
    <source>
        <dbReference type="ARBA" id="ARBA00022741"/>
    </source>
</evidence>
<keyword evidence="13" id="KW-1185">Reference proteome</keyword>
<organism evidence="12 13">
    <name type="scientific">Ilumatobacter coccineus (strain NBRC 103263 / KCTC 29153 / YM16-304)</name>
    <dbReference type="NCBI Taxonomy" id="1313172"/>
    <lineage>
        <taxon>Bacteria</taxon>
        <taxon>Bacillati</taxon>
        <taxon>Actinomycetota</taxon>
        <taxon>Acidimicrobiia</taxon>
        <taxon>Acidimicrobiales</taxon>
        <taxon>Ilumatobacteraceae</taxon>
        <taxon>Ilumatobacter</taxon>
    </lineage>
</organism>
<dbReference type="PROSITE" id="PS50968">
    <property type="entry name" value="BIOTINYL_LIPOYL"/>
    <property type="match status" value="1"/>
</dbReference>
<keyword evidence="3 12" id="KW-0436">Ligase</keyword>
<dbReference type="KEGG" id="aym:YM304_22370"/>
<dbReference type="EMBL" id="AP012057">
    <property type="protein sequence ID" value="BAN02551.1"/>
    <property type="molecule type" value="Genomic_DNA"/>
</dbReference>
<dbReference type="InterPro" id="IPR011054">
    <property type="entry name" value="Rudment_hybrid_motif"/>
</dbReference>
<keyword evidence="4 8" id="KW-0547">Nucleotide-binding</keyword>
<dbReference type="SUPFAM" id="SSF52440">
    <property type="entry name" value="PreATP-grasp domain"/>
    <property type="match status" value="1"/>
</dbReference>
<dbReference type="FunFam" id="2.40.50.100:FF:000003">
    <property type="entry name" value="Acetyl-CoA carboxylase biotin carboxyl carrier protein"/>
    <property type="match status" value="1"/>
</dbReference>
<dbReference type="InterPro" id="IPR005481">
    <property type="entry name" value="BC-like_N"/>
</dbReference>
<dbReference type="SMART" id="SM00878">
    <property type="entry name" value="Biotin_carb_C"/>
    <property type="match status" value="1"/>
</dbReference>
<evidence type="ECO:0000256" key="6">
    <source>
        <dbReference type="ARBA" id="ARBA00023267"/>
    </source>
</evidence>
<dbReference type="PROSITE" id="PS00188">
    <property type="entry name" value="BIOTIN"/>
    <property type="match status" value="1"/>
</dbReference>
<feature type="domain" description="Lipoyl-binding" evidence="9">
    <location>
        <begin position="607"/>
        <end position="683"/>
    </location>
</feature>